<dbReference type="FunFam" id="2.10.25.10:FF:000240">
    <property type="entry name" value="Vitamin K-dependent protein S"/>
    <property type="match status" value="2"/>
</dbReference>
<keyword evidence="4" id="KW-0812">Transmembrane</keyword>
<dbReference type="AlphaFoldDB" id="A0A6J8AQW9"/>
<dbReference type="SMART" id="SM00179">
    <property type="entry name" value="EGF_CA"/>
    <property type="match status" value="5"/>
</dbReference>
<keyword evidence="9 12" id="KW-1015">Disulfide bond</keyword>
<dbReference type="InterPro" id="IPR049883">
    <property type="entry name" value="NOTCH1_EGF-like"/>
</dbReference>
<evidence type="ECO:0000259" key="13">
    <source>
        <dbReference type="PROSITE" id="PS50026"/>
    </source>
</evidence>
<keyword evidence="11" id="KW-0325">Glycoprotein</keyword>
<dbReference type="PANTHER" id="PTHR24050:SF27">
    <property type="entry name" value="FIBRILLIN-1"/>
    <property type="match status" value="1"/>
</dbReference>
<sequence length="690" mass="77055">MGIAVNVIHRNVDYLIGKDVEDIALCYGSTSCPNGGACASPNRCVCRPGFTGSKCSDLNECAAGTHNCQQVCINNHGSFACTCKSGFLMNGDKKTCTDIDECLENNGGCSEFCQNTDGSYKCSCKNGLYLASDEKTCIDTDECSINNGGCQHQCINDYTTFRCACNQGYSVDLDGKSCVDIDECAGPNKCSQHCENTVGLYNCSCYPGFELSDDGVTCLGDSDVPSVFQKYQIARRLLPRGCMFVSLMSCKGSETNLNLMLTSTDMWYRLNTNQSILYTNGIVFAEVDDISVPISLTGMNVISTGKNFDIVIGSITYREEDGTALKDRHYHDCSLLSLTPKIFMILFHLVPFWEPFSIEFKTSFHLGYDFQNQVSDCYRFGTEMSFSIYGDRIQVPAPLQGEKFCMIIDICHNIGGTIFLMIPEKLRNLLDKADYFIALAKKGIRLRPKGIGLSLVNEIKVNYKTSELNLWSGEEMFRYRVFQAASVWISTEVDYTMSSKNFDIDVFANVDVYLKIPSIKNLLLDLFVEEWNGLVQFKKLRAIPIVKFKVVEFEVVLSFMDIVLDSLEVFLSIGGGGDRVFCGNNANPPGIFATFLVNVNPFRNIPIIGEWMFDLNSQVYALLTTDKKLSIETKTDIVKEMTGLKEMLDKFRIVVDELYNKTIGELSPVLQQTIIRFQSSVLELQTILVK</sequence>
<evidence type="ECO:0000256" key="3">
    <source>
        <dbReference type="ARBA" id="ARBA00022583"/>
    </source>
</evidence>
<feature type="disulfide bond" evidence="12">
    <location>
        <begin position="46"/>
        <end position="55"/>
    </location>
</feature>
<dbReference type="GO" id="GO:0016020">
    <property type="term" value="C:membrane"/>
    <property type="evidence" value="ECO:0007669"/>
    <property type="project" value="UniProtKB-SubCell"/>
</dbReference>
<accession>A0A6J8AQW9</accession>
<dbReference type="InterPro" id="IPR009030">
    <property type="entry name" value="Growth_fac_rcpt_cys_sf"/>
</dbReference>
<evidence type="ECO:0000256" key="11">
    <source>
        <dbReference type="ARBA" id="ARBA00023180"/>
    </source>
</evidence>
<dbReference type="Gene3D" id="2.10.25.10">
    <property type="entry name" value="Laminin"/>
    <property type="match status" value="5"/>
</dbReference>
<dbReference type="GO" id="GO:0005576">
    <property type="term" value="C:extracellular region"/>
    <property type="evidence" value="ECO:0007669"/>
    <property type="project" value="UniProtKB-SubCell"/>
</dbReference>
<dbReference type="SMART" id="SM00181">
    <property type="entry name" value="EGF"/>
    <property type="match status" value="5"/>
</dbReference>
<dbReference type="PROSITE" id="PS01187">
    <property type="entry name" value="EGF_CA"/>
    <property type="match status" value="2"/>
</dbReference>
<reference evidence="14 15" key="1">
    <citation type="submission" date="2020-06" db="EMBL/GenBank/DDBJ databases">
        <authorList>
            <person name="Li R."/>
            <person name="Bekaert M."/>
        </authorList>
    </citation>
    <scope>NUCLEOTIDE SEQUENCE [LARGE SCALE GENOMIC DNA]</scope>
    <source>
        <strain evidence="15">wild</strain>
    </source>
</reference>
<keyword evidence="2 12" id="KW-0245">EGF-like domain</keyword>
<keyword evidence="10" id="KW-0675">Receptor</keyword>
<dbReference type="EMBL" id="CACVKT020001843">
    <property type="protein sequence ID" value="CAC5372376.1"/>
    <property type="molecule type" value="Genomic_DNA"/>
</dbReference>
<dbReference type="CDD" id="cd00054">
    <property type="entry name" value="EGF_CA"/>
    <property type="match status" value="1"/>
</dbReference>
<gene>
    <name evidence="14" type="ORF">MCOR_10500</name>
</gene>
<dbReference type="PROSITE" id="PS01186">
    <property type="entry name" value="EGF_2"/>
    <property type="match status" value="4"/>
</dbReference>
<evidence type="ECO:0000256" key="12">
    <source>
        <dbReference type="PROSITE-ProRule" id="PRU00076"/>
    </source>
</evidence>
<keyword evidence="15" id="KW-1185">Reference proteome</keyword>
<dbReference type="InterPro" id="IPR018097">
    <property type="entry name" value="EGF_Ca-bd_CS"/>
</dbReference>
<comment type="subcellular location">
    <subcellularLocation>
        <location evidence="1">Membrane</location>
        <topology evidence="1">Single-pass type I membrane protein</topology>
    </subcellularLocation>
</comment>
<evidence type="ECO:0000256" key="10">
    <source>
        <dbReference type="ARBA" id="ARBA00023170"/>
    </source>
</evidence>
<dbReference type="PROSITE" id="PS00022">
    <property type="entry name" value="EGF_1"/>
    <property type="match status" value="1"/>
</dbReference>
<dbReference type="InterPro" id="IPR001881">
    <property type="entry name" value="EGF-like_Ca-bd_dom"/>
</dbReference>
<dbReference type="Pfam" id="PF07645">
    <property type="entry name" value="EGF_CA"/>
    <property type="match status" value="2"/>
</dbReference>
<keyword evidence="7" id="KW-1133">Transmembrane helix</keyword>
<dbReference type="PANTHER" id="PTHR24050">
    <property type="entry name" value="PA14 DOMAIN-CONTAINING PROTEIN"/>
    <property type="match status" value="1"/>
</dbReference>
<keyword evidence="5" id="KW-0732">Signal</keyword>
<dbReference type="GO" id="GO:0006897">
    <property type="term" value="P:endocytosis"/>
    <property type="evidence" value="ECO:0007669"/>
    <property type="project" value="UniProtKB-KW"/>
</dbReference>
<evidence type="ECO:0000256" key="2">
    <source>
        <dbReference type="ARBA" id="ARBA00022536"/>
    </source>
</evidence>
<keyword evidence="6" id="KW-0677">Repeat</keyword>
<dbReference type="SUPFAM" id="SSF57184">
    <property type="entry name" value="Growth factor receptor domain"/>
    <property type="match status" value="1"/>
</dbReference>
<evidence type="ECO:0000313" key="15">
    <source>
        <dbReference type="Proteomes" id="UP000507470"/>
    </source>
</evidence>
<evidence type="ECO:0000256" key="7">
    <source>
        <dbReference type="ARBA" id="ARBA00022989"/>
    </source>
</evidence>
<protein>
    <submittedName>
        <fullName evidence="14">Signal peptide, CUB and EGF-like domain-containing protein 2,Fibrillin-2,Matrilin-2,Multiple epidermal growth factor-like domains protein 6</fullName>
    </submittedName>
</protein>
<keyword evidence="8" id="KW-0472">Membrane</keyword>
<comment type="caution">
    <text evidence="12">Lacks conserved residue(s) required for the propagation of feature annotation.</text>
</comment>
<evidence type="ECO:0000256" key="9">
    <source>
        <dbReference type="ARBA" id="ARBA00023157"/>
    </source>
</evidence>
<dbReference type="FunFam" id="2.10.25.10:FF:000009">
    <property type="entry name" value="Low-density lipoprotein receptor isoform 1"/>
    <property type="match status" value="1"/>
</dbReference>
<evidence type="ECO:0000313" key="14">
    <source>
        <dbReference type="EMBL" id="CAC5372376.1"/>
    </source>
</evidence>
<dbReference type="SUPFAM" id="SSF57196">
    <property type="entry name" value="EGF/Laminin"/>
    <property type="match status" value="1"/>
</dbReference>
<evidence type="ECO:0000256" key="8">
    <source>
        <dbReference type="ARBA" id="ARBA00023136"/>
    </source>
</evidence>
<organism evidence="14 15">
    <name type="scientific">Mytilus coruscus</name>
    <name type="common">Sea mussel</name>
    <dbReference type="NCBI Taxonomy" id="42192"/>
    <lineage>
        <taxon>Eukaryota</taxon>
        <taxon>Metazoa</taxon>
        <taxon>Spiralia</taxon>
        <taxon>Lophotrochozoa</taxon>
        <taxon>Mollusca</taxon>
        <taxon>Bivalvia</taxon>
        <taxon>Autobranchia</taxon>
        <taxon>Pteriomorphia</taxon>
        <taxon>Mytilida</taxon>
        <taxon>Mytiloidea</taxon>
        <taxon>Mytilidae</taxon>
        <taxon>Mytilinae</taxon>
        <taxon>Mytilus</taxon>
    </lineage>
</organism>
<dbReference type="PROSITE" id="PS50026">
    <property type="entry name" value="EGF_3"/>
    <property type="match status" value="1"/>
</dbReference>
<dbReference type="OrthoDB" id="6157322at2759"/>
<dbReference type="PROSITE" id="PS00010">
    <property type="entry name" value="ASX_HYDROXYL"/>
    <property type="match status" value="3"/>
</dbReference>
<dbReference type="InterPro" id="IPR052235">
    <property type="entry name" value="Nephronectin_domain"/>
</dbReference>
<evidence type="ECO:0000256" key="6">
    <source>
        <dbReference type="ARBA" id="ARBA00022737"/>
    </source>
</evidence>
<dbReference type="InterPro" id="IPR000152">
    <property type="entry name" value="EGF-type_Asp/Asn_hydroxyl_site"/>
</dbReference>
<feature type="domain" description="EGF-like" evidence="13">
    <location>
        <begin position="22"/>
        <end position="56"/>
    </location>
</feature>
<dbReference type="GO" id="GO:0005509">
    <property type="term" value="F:calcium ion binding"/>
    <property type="evidence" value="ECO:0007669"/>
    <property type="project" value="InterPro"/>
</dbReference>
<dbReference type="Pfam" id="PF14670">
    <property type="entry name" value="FXa_inhibition"/>
    <property type="match status" value="2"/>
</dbReference>
<name>A0A6J8AQW9_MYTCO</name>
<evidence type="ECO:0000256" key="4">
    <source>
        <dbReference type="ARBA" id="ARBA00022692"/>
    </source>
</evidence>
<evidence type="ECO:0000256" key="5">
    <source>
        <dbReference type="ARBA" id="ARBA00022729"/>
    </source>
</evidence>
<evidence type="ECO:0000256" key="1">
    <source>
        <dbReference type="ARBA" id="ARBA00004479"/>
    </source>
</evidence>
<proteinExistence type="predicted"/>
<keyword evidence="3" id="KW-0254">Endocytosis</keyword>
<dbReference type="Proteomes" id="UP000507470">
    <property type="component" value="Unassembled WGS sequence"/>
</dbReference>
<dbReference type="InterPro" id="IPR000742">
    <property type="entry name" value="EGF"/>
</dbReference>